<dbReference type="AlphaFoldDB" id="A0A1S8L3F8"/>
<evidence type="ECO:0000313" key="2">
    <source>
        <dbReference type="Proteomes" id="UP000190951"/>
    </source>
</evidence>
<sequence>MEIRKKICFGALLLSLGSILVLPVHSKAAMTNRIVKNHNYISSKDLSSSTSENLNLYPYSYRTDANDIVILANYRWDPLPSYRKTDAFSITYDKSKFTLSKATYTDNYYNSKGDYGEEVHAPTMEGPGYISCFAPLKIDDSYATMSTLSGCAIIYLHSNDANVPCTANIYYSHMTSGNFGVYVPTSNGLNFTGDGMHTEYTTSTTVQ</sequence>
<organism evidence="1 2">
    <name type="scientific">Clostridium felsineum</name>
    <dbReference type="NCBI Taxonomy" id="36839"/>
    <lineage>
        <taxon>Bacteria</taxon>
        <taxon>Bacillati</taxon>
        <taxon>Bacillota</taxon>
        <taxon>Clostridia</taxon>
        <taxon>Eubacteriales</taxon>
        <taxon>Clostridiaceae</taxon>
        <taxon>Clostridium</taxon>
    </lineage>
</organism>
<dbReference type="KEGG" id="crw:CROST_002590"/>
<protein>
    <submittedName>
        <fullName evidence="1">Uncharacterized protein</fullName>
    </submittedName>
</protein>
<accession>A0A1S8L3F8</accession>
<dbReference type="EMBL" id="CP096983">
    <property type="protein sequence ID" value="URZ09578.1"/>
    <property type="molecule type" value="Genomic_DNA"/>
</dbReference>
<dbReference type="STRING" id="84029.CROST_26590"/>
<dbReference type="Proteomes" id="UP000190951">
    <property type="component" value="Chromosome"/>
</dbReference>
<proteinExistence type="predicted"/>
<keyword evidence="2" id="KW-1185">Reference proteome</keyword>
<evidence type="ECO:0000313" key="1">
    <source>
        <dbReference type="EMBL" id="URZ09578.1"/>
    </source>
</evidence>
<dbReference type="RefSeq" id="WP_077836145.1">
    <property type="nucleotide sequence ID" value="NZ_CP096983.1"/>
</dbReference>
<name>A0A1S8L3F8_9CLOT</name>
<gene>
    <name evidence="1" type="ORF">CROST_002590</name>
</gene>
<reference evidence="1 2" key="1">
    <citation type="submission" date="2022-04" db="EMBL/GenBank/DDBJ databases">
        <title>Genome sequence of C. roseum typestrain.</title>
        <authorList>
            <person name="Poehlein A."/>
            <person name="Schoch T."/>
            <person name="Duerre P."/>
            <person name="Daniel R."/>
        </authorList>
    </citation>
    <scope>NUCLEOTIDE SEQUENCE [LARGE SCALE GENOMIC DNA]</scope>
    <source>
        <strain evidence="1 2">DSM 7320</strain>
    </source>
</reference>